<name>A0AA36CW42_9BILA</name>
<dbReference type="SMART" id="SM00212">
    <property type="entry name" value="UBCc"/>
    <property type="match status" value="1"/>
</dbReference>
<dbReference type="Pfam" id="PF00179">
    <property type="entry name" value="UQ_con"/>
    <property type="match status" value="1"/>
</dbReference>
<evidence type="ECO:0000256" key="1">
    <source>
        <dbReference type="SAM" id="MobiDB-lite"/>
    </source>
</evidence>
<dbReference type="AlphaFoldDB" id="A0AA36CW42"/>
<dbReference type="PANTHER" id="PTHR24067">
    <property type="entry name" value="UBIQUITIN-CONJUGATING ENZYME E2"/>
    <property type="match status" value="1"/>
</dbReference>
<dbReference type="SUPFAM" id="SSF54495">
    <property type="entry name" value="UBC-like"/>
    <property type="match status" value="1"/>
</dbReference>
<organism evidence="3 4">
    <name type="scientific">Mesorhabditis spiculigera</name>
    <dbReference type="NCBI Taxonomy" id="96644"/>
    <lineage>
        <taxon>Eukaryota</taxon>
        <taxon>Metazoa</taxon>
        <taxon>Ecdysozoa</taxon>
        <taxon>Nematoda</taxon>
        <taxon>Chromadorea</taxon>
        <taxon>Rhabditida</taxon>
        <taxon>Rhabditina</taxon>
        <taxon>Rhabditomorpha</taxon>
        <taxon>Rhabditoidea</taxon>
        <taxon>Rhabditidae</taxon>
        <taxon>Mesorhabditinae</taxon>
        <taxon>Mesorhabditis</taxon>
    </lineage>
</organism>
<proteinExistence type="predicted"/>
<dbReference type="EMBL" id="CATQJA010002644">
    <property type="protein sequence ID" value="CAJ0576418.1"/>
    <property type="molecule type" value="Genomic_DNA"/>
</dbReference>
<sequence>MYSSPTYVRATHATRLLKEIDEFTRHDHPYARGAIKHVTPDIVELDLIVNEAPWRNAAHVLRIDFSGDFPFLAPRVYFPNKVCLALLSFENWRPATTLEAIILAIISMLTEPDISRAVEPAIADEFIRNQPLYLKKASAHIEDVEKTLQRIKSKGRSRSRRSSRSARRK</sequence>
<dbReference type="GO" id="GO:0032446">
    <property type="term" value="P:protein modification by small protein conjugation"/>
    <property type="evidence" value="ECO:0007669"/>
    <property type="project" value="UniProtKB-ARBA"/>
</dbReference>
<protein>
    <recommendedName>
        <fullName evidence="2">UBC core domain-containing protein</fullName>
    </recommendedName>
</protein>
<keyword evidence="4" id="KW-1185">Reference proteome</keyword>
<evidence type="ECO:0000313" key="3">
    <source>
        <dbReference type="EMBL" id="CAJ0576418.1"/>
    </source>
</evidence>
<dbReference type="Proteomes" id="UP001177023">
    <property type="component" value="Unassembled WGS sequence"/>
</dbReference>
<dbReference type="Gene3D" id="3.10.110.10">
    <property type="entry name" value="Ubiquitin Conjugating Enzyme"/>
    <property type="match status" value="1"/>
</dbReference>
<dbReference type="PROSITE" id="PS50127">
    <property type="entry name" value="UBC_2"/>
    <property type="match status" value="1"/>
</dbReference>
<evidence type="ECO:0000259" key="2">
    <source>
        <dbReference type="PROSITE" id="PS50127"/>
    </source>
</evidence>
<evidence type="ECO:0000313" key="4">
    <source>
        <dbReference type="Proteomes" id="UP001177023"/>
    </source>
</evidence>
<feature type="region of interest" description="Disordered" evidence="1">
    <location>
        <begin position="149"/>
        <end position="169"/>
    </location>
</feature>
<comment type="caution">
    <text evidence="3">The sequence shown here is derived from an EMBL/GenBank/DDBJ whole genome shotgun (WGS) entry which is preliminary data.</text>
</comment>
<feature type="non-terminal residue" evidence="3">
    <location>
        <position position="1"/>
    </location>
</feature>
<gene>
    <name evidence="3" type="ORF">MSPICULIGERA_LOCUS14711</name>
</gene>
<dbReference type="InterPro" id="IPR000608">
    <property type="entry name" value="UBC"/>
</dbReference>
<feature type="domain" description="UBC core" evidence="2">
    <location>
        <begin position="1"/>
        <end position="146"/>
    </location>
</feature>
<accession>A0AA36CW42</accession>
<dbReference type="InterPro" id="IPR050113">
    <property type="entry name" value="Ub_conjugating_enzyme"/>
</dbReference>
<dbReference type="InterPro" id="IPR016135">
    <property type="entry name" value="UBQ-conjugating_enzyme/RWD"/>
</dbReference>
<reference evidence="3" key="1">
    <citation type="submission" date="2023-06" db="EMBL/GenBank/DDBJ databases">
        <authorList>
            <person name="Delattre M."/>
        </authorList>
    </citation>
    <scope>NUCLEOTIDE SEQUENCE</scope>
    <source>
        <strain evidence="3">AF72</strain>
    </source>
</reference>